<evidence type="ECO:0000313" key="7">
    <source>
        <dbReference type="Proteomes" id="UP000472580"/>
    </source>
</evidence>
<keyword evidence="2 5" id="KW-0812">Transmembrane</keyword>
<feature type="transmembrane region" description="Helical" evidence="5">
    <location>
        <begin position="247"/>
        <end position="264"/>
    </location>
</feature>
<evidence type="ECO:0000256" key="4">
    <source>
        <dbReference type="ARBA" id="ARBA00023136"/>
    </source>
</evidence>
<dbReference type="GO" id="GO:0005886">
    <property type="term" value="C:plasma membrane"/>
    <property type="evidence" value="ECO:0007669"/>
    <property type="project" value="UniProtKB-SubCell"/>
</dbReference>
<keyword evidence="4 5" id="KW-0472">Membrane</keyword>
<dbReference type="Pfam" id="PF01925">
    <property type="entry name" value="TauE"/>
    <property type="match status" value="1"/>
</dbReference>
<organism evidence="6 7">
    <name type="scientific">Parasutterella muris</name>
    <dbReference type="NCBI Taxonomy" id="2565572"/>
    <lineage>
        <taxon>Bacteria</taxon>
        <taxon>Pseudomonadati</taxon>
        <taxon>Pseudomonadota</taxon>
        <taxon>Betaproteobacteria</taxon>
        <taxon>Burkholderiales</taxon>
        <taxon>Sutterellaceae</taxon>
        <taxon>Parasutterella</taxon>
    </lineage>
</organism>
<accession>A0A6L6YII5</accession>
<dbReference type="OrthoDB" id="457670at2"/>
<keyword evidence="5" id="KW-1003">Cell membrane</keyword>
<dbReference type="InterPro" id="IPR002781">
    <property type="entry name" value="TM_pro_TauE-like"/>
</dbReference>
<dbReference type="Proteomes" id="UP000472580">
    <property type="component" value="Unassembled WGS sequence"/>
</dbReference>
<evidence type="ECO:0000256" key="3">
    <source>
        <dbReference type="ARBA" id="ARBA00022989"/>
    </source>
</evidence>
<sequence>MDLITIGLMALLGCFTGFMAGLLGIGGGLIITPFLIMLIPTSVIPQTHIVHVAIATSLATIAFTSLSSVRAHHKRGAVLWKVVAAVAPGILVGAMVGAQIAGFLSTFWISLLFSVFVGFSAFKMFMNKPPKADRELPGSAGKFGMGTIIGVLSALVGAGGGFISVPWMVWCNVKMHNAVATSAALGFPIAFFGTMGYIVSGWNVENLPGWPITLGYICIPALFSVAVTSVLFAPLGAKVAHSIDTKPLKKIFACLLCVLCMYMLRQAYLAM</sequence>
<feature type="transmembrane region" description="Helical" evidence="5">
    <location>
        <begin position="147"/>
        <end position="170"/>
    </location>
</feature>
<feature type="transmembrane region" description="Helical" evidence="5">
    <location>
        <begin position="78"/>
        <end position="101"/>
    </location>
</feature>
<evidence type="ECO:0000313" key="6">
    <source>
        <dbReference type="EMBL" id="MVX56662.1"/>
    </source>
</evidence>
<dbReference type="PANTHER" id="PTHR43483">
    <property type="entry name" value="MEMBRANE TRANSPORTER PROTEIN HI_0806-RELATED"/>
    <property type="match status" value="1"/>
</dbReference>
<feature type="transmembrane region" description="Helical" evidence="5">
    <location>
        <begin position="214"/>
        <end position="235"/>
    </location>
</feature>
<comment type="subcellular location">
    <subcellularLocation>
        <location evidence="5">Cell membrane</location>
        <topology evidence="5">Multi-pass membrane protein</topology>
    </subcellularLocation>
    <subcellularLocation>
        <location evidence="1">Membrane</location>
        <topology evidence="1">Multi-pass membrane protein</topology>
    </subcellularLocation>
</comment>
<reference evidence="6 7" key="1">
    <citation type="submission" date="2019-12" db="EMBL/GenBank/DDBJ databases">
        <title>Microbes associate with the intestines of laboratory mice.</title>
        <authorList>
            <person name="Navarre W."/>
            <person name="Wong E."/>
        </authorList>
    </citation>
    <scope>NUCLEOTIDE SEQUENCE [LARGE SCALE GENOMIC DNA]</scope>
    <source>
        <strain evidence="6 7">NM82_D38</strain>
    </source>
</reference>
<feature type="transmembrane region" description="Helical" evidence="5">
    <location>
        <begin position="7"/>
        <end position="36"/>
    </location>
</feature>
<gene>
    <name evidence="6" type="ORF">E5987_05495</name>
</gene>
<name>A0A6L6YII5_9BURK</name>
<protein>
    <recommendedName>
        <fullName evidence="5">Probable membrane transporter protein</fullName>
    </recommendedName>
</protein>
<dbReference type="AlphaFoldDB" id="A0A6L6YII5"/>
<dbReference type="EMBL" id="WSRP01000013">
    <property type="protein sequence ID" value="MVX56662.1"/>
    <property type="molecule type" value="Genomic_DNA"/>
</dbReference>
<feature type="transmembrane region" description="Helical" evidence="5">
    <location>
        <begin position="48"/>
        <end position="66"/>
    </location>
</feature>
<evidence type="ECO:0000256" key="2">
    <source>
        <dbReference type="ARBA" id="ARBA00022692"/>
    </source>
</evidence>
<feature type="transmembrane region" description="Helical" evidence="5">
    <location>
        <begin position="182"/>
        <end position="202"/>
    </location>
</feature>
<feature type="transmembrane region" description="Helical" evidence="5">
    <location>
        <begin position="107"/>
        <end position="126"/>
    </location>
</feature>
<comment type="caution">
    <text evidence="6">The sequence shown here is derived from an EMBL/GenBank/DDBJ whole genome shotgun (WGS) entry which is preliminary data.</text>
</comment>
<comment type="similarity">
    <text evidence="5">Belongs to the 4-toluene sulfonate uptake permease (TSUP) (TC 2.A.102) family.</text>
</comment>
<keyword evidence="7" id="KW-1185">Reference proteome</keyword>
<proteinExistence type="inferred from homology"/>
<evidence type="ECO:0000256" key="5">
    <source>
        <dbReference type="RuleBase" id="RU363041"/>
    </source>
</evidence>
<evidence type="ECO:0000256" key="1">
    <source>
        <dbReference type="ARBA" id="ARBA00004141"/>
    </source>
</evidence>
<dbReference type="PANTHER" id="PTHR43483:SF3">
    <property type="entry name" value="MEMBRANE TRANSPORTER PROTEIN HI_0806-RELATED"/>
    <property type="match status" value="1"/>
</dbReference>
<keyword evidence="3 5" id="KW-1133">Transmembrane helix</keyword>